<protein>
    <submittedName>
        <fullName evidence="4">GNAT family N-acetyltransferase</fullName>
    </submittedName>
</protein>
<evidence type="ECO:0000256" key="1">
    <source>
        <dbReference type="ARBA" id="ARBA00022679"/>
    </source>
</evidence>
<keyword evidence="5" id="KW-1185">Reference proteome</keyword>
<proteinExistence type="predicted"/>
<accession>A0A2U2PNE5</accession>
<dbReference type="PROSITE" id="PS51186">
    <property type="entry name" value="GNAT"/>
    <property type="match status" value="1"/>
</dbReference>
<dbReference type="PANTHER" id="PTHR43800:SF1">
    <property type="entry name" value="PEPTIDYL-LYSINE N-ACETYLTRANSFERASE YJAB"/>
    <property type="match status" value="1"/>
</dbReference>
<dbReference type="Gene3D" id="3.40.630.30">
    <property type="match status" value="1"/>
</dbReference>
<dbReference type="InterPro" id="IPR016181">
    <property type="entry name" value="Acyl_CoA_acyltransferase"/>
</dbReference>
<keyword evidence="1 4" id="KW-0808">Transferase</keyword>
<dbReference type="Proteomes" id="UP000245647">
    <property type="component" value="Unassembled WGS sequence"/>
</dbReference>
<evidence type="ECO:0000313" key="5">
    <source>
        <dbReference type="Proteomes" id="UP000245647"/>
    </source>
</evidence>
<name>A0A2U2PNE5_9SPHI</name>
<feature type="domain" description="N-acetyltransferase" evidence="3">
    <location>
        <begin position="1"/>
        <end position="161"/>
    </location>
</feature>
<evidence type="ECO:0000256" key="2">
    <source>
        <dbReference type="ARBA" id="ARBA00023315"/>
    </source>
</evidence>
<dbReference type="Pfam" id="PF13673">
    <property type="entry name" value="Acetyltransf_10"/>
    <property type="match status" value="1"/>
</dbReference>
<dbReference type="AlphaFoldDB" id="A0A2U2PNE5"/>
<keyword evidence="2" id="KW-0012">Acyltransferase</keyword>
<evidence type="ECO:0000313" key="4">
    <source>
        <dbReference type="EMBL" id="PWG82709.1"/>
    </source>
</evidence>
<dbReference type="RefSeq" id="WP_109414128.1">
    <property type="nucleotide sequence ID" value="NZ_QEAS01000001.1"/>
</dbReference>
<dbReference type="InterPro" id="IPR000182">
    <property type="entry name" value="GNAT_dom"/>
</dbReference>
<dbReference type="GO" id="GO:0016747">
    <property type="term" value="F:acyltransferase activity, transferring groups other than amino-acyl groups"/>
    <property type="evidence" value="ECO:0007669"/>
    <property type="project" value="InterPro"/>
</dbReference>
<gene>
    <name evidence="4" type="ORF">DDR33_02325</name>
</gene>
<comment type="caution">
    <text evidence="4">The sequence shown here is derived from an EMBL/GenBank/DDBJ whole genome shotgun (WGS) entry which is preliminary data.</text>
</comment>
<dbReference type="OrthoDB" id="9800604at2"/>
<dbReference type="PANTHER" id="PTHR43800">
    <property type="entry name" value="PEPTIDYL-LYSINE N-ACETYLTRANSFERASE YJAB"/>
    <property type="match status" value="1"/>
</dbReference>
<dbReference type="SUPFAM" id="SSF55729">
    <property type="entry name" value="Acyl-CoA N-acyltransferases (Nat)"/>
    <property type="match status" value="1"/>
</dbReference>
<dbReference type="CDD" id="cd04301">
    <property type="entry name" value="NAT_SF"/>
    <property type="match status" value="1"/>
</dbReference>
<evidence type="ECO:0000259" key="3">
    <source>
        <dbReference type="PROSITE" id="PS51186"/>
    </source>
</evidence>
<organism evidence="4 5">
    <name type="scientific">Pararcticibacter amylolyticus</name>
    <dbReference type="NCBI Taxonomy" id="2173175"/>
    <lineage>
        <taxon>Bacteria</taxon>
        <taxon>Pseudomonadati</taxon>
        <taxon>Bacteroidota</taxon>
        <taxon>Sphingobacteriia</taxon>
        <taxon>Sphingobacteriales</taxon>
        <taxon>Sphingobacteriaceae</taxon>
        <taxon>Pararcticibacter</taxon>
    </lineage>
</organism>
<reference evidence="4 5" key="1">
    <citation type="submission" date="2018-04" db="EMBL/GenBank/DDBJ databases">
        <title>Pedobacter chongqingensis sp. nov., isolated from a rottenly hemp rope.</title>
        <authorList>
            <person name="Cai Y."/>
        </authorList>
    </citation>
    <scope>NUCLEOTIDE SEQUENCE [LARGE SCALE GENOMIC DNA]</scope>
    <source>
        <strain evidence="4 5">FJ4-8</strain>
    </source>
</reference>
<sequence length="161" mass="18559">MIRIANQNDISVINKLANEIWWPAYGKILSPEQIRFMLEKIYSPGSLRQQMDEGHTFLLVEKEHLAVAFASFSCTEPEEGTFKLHKLYIHPSEQGKGTGSCLISEVENMARSKGGKMLELNVNRHNPAFLFYKKQGFSVYSEADIPFYQFFMNDYIMIKPL</sequence>
<dbReference type="EMBL" id="QEAS01000001">
    <property type="protein sequence ID" value="PWG82709.1"/>
    <property type="molecule type" value="Genomic_DNA"/>
</dbReference>